<name>A0ABN6IL06_9MYCO</name>
<keyword evidence="1" id="KW-1133">Transmembrane helix</keyword>
<sequence>MSTSEQSQTRTRMFARVMGPYLTIVPITVAIRGSYMRELFTEFKANPMWPWLYGAILLMGGLVIIAFHQYWRGLAAIIVSAVGWFFLIRGVLLLTVPRAYDAAGNAIYSSGASAAIWVMFIFLGSAGLYLTYVGWKPEPRRSDAAAGAIEDRPGAASS</sequence>
<evidence type="ECO:0000256" key="1">
    <source>
        <dbReference type="SAM" id="Phobius"/>
    </source>
</evidence>
<protein>
    <submittedName>
        <fullName evidence="2">Uncharacterized protein</fullName>
    </submittedName>
</protein>
<gene>
    <name evidence="2" type="ORF">MTY59_37280</name>
</gene>
<reference evidence="2 3" key="1">
    <citation type="submission" date="2021-07" db="EMBL/GenBank/DDBJ databases">
        <title>Complete genome sequence of nontuberculous Mycobacterium sp. TY59.</title>
        <authorList>
            <person name="Fukushima K."/>
        </authorList>
    </citation>
    <scope>NUCLEOTIDE SEQUENCE [LARGE SCALE GENOMIC DNA]</scope>
    <source>
        <strain evidence="2 3">TY59</strain>
    </source>
</reference>
<keyword evidence="3" id="KW-1185">Reference proteome</keyword>
<evidence type="ECO:0000313" key="3">
    <source>
        <dbReference type="Proteomes" id="UP000826012"/>
    </source>
</evidence>
<accession>A0ABN6IL06</accession>
<dbReference type="Proteomes" id="UP000826012">
    <property type="component" value="Chromosome"/>
</dbReference>
<dbReference type="RefSeq" id="WP_221042449.1">
    <property type="nucleotide sequence ID" value="NZ_AP024828.1"/>
</dbReference>
<evidence type="ECO:0000313" key="2">
    <source>
        <dbReference type="EMBL" id="BCZ23873.1"/>
    </source>
</evidence>
<feature type="transmembrane region" description="Helical" evidence="1">
    <location>
        <begin position="48"/>
        <end position="67"/>
    </location>
</feature>
<keyword evidence="1" id="KW-0472">Membrane</keyword>
<feature type="transmembrane region" description="Helical" evidence="1">
    <location>
        <begin position="114"/>
        <end position="135"/>
    </location>
</feature>
<organism evidence="2 3">
    <name type="scientific">Mycobacterium senriense</name>
    <dbReference type="NCBI Taxonomy" id="2775496"/>
    <lineage>
        <taxon>Bacteria</taxon>
        <taxon>Bacillati</taxon>
        <taxon>Actinomycetota</taxon>
        <taxon>Actinomycetes</taxon>
        <taxon>Mycobacteriales</taxon>
        <taxon>Mycobacteriaceae</taxon>
        <taxon>Mycobacterium</taxon>
        <taxon>Mycobacterium avium complex (MAC)</taxon>
    </lineage>
</organism>
<feature type="transmembrane region" description="Helical" evidence="1">
    <location>
        <begin position="20"/>
        <end position="36"/>
    </location>
</feature>
<proteinExistence type="predicted"/>
<keyword evidence="1" id="KW-0812">Transmembrane</keyword>
<dbReference type="EMBL" id="AP024828">
    <property type="protein sequence ID" value="BCZ23873.1"/>
    <property type="molecule type" value="Genomic_DNA"/>
</dbReference>
<feature type="transmembrane region" description="Helical" evidence="1">
    <location>
        <begin position="74"/>
        <end position="94"/>
    </location>
</feature>